<feature type="region of interest" description="Disordered" evidence="1">
    <location>
        <begin position="175"/>
        <end position="194"/>
    </location>
</feature>
<accession>A0A9K3GL32</accession>
<gene>
    <name evidence="2" type="ORF">KIPB_008880</name>
</gene>
<comment type="caution">
    <text evidence="2">The sequence shown here is derived from an EMBL/GenBank/DDBJ whole genome shotgun (WGS) entry which is preliminary data.</text>
</comment>
<protein>
    <submittedName>
        <fullName evidence="2">Inositol phosphatase</fullName>
    </submittedName>
</protein>
<proteinExistence type="predicted"/>
<keyword evidence="3" id="KW-1185">Reference proteome</keyword>
<dbReference type="AlphaFoldDB" id="A0A9K3GL32"/>
<evidence type="ECO:0000313" key="3">
    <source>
        <dbReference type="Proteomes" id="UP000265618"/>
    </source>
</evidence>
<evidence type="ECO:0000256" key="1">
    <source>
        <dbReference type="SAM" id="MobiDB-lite"/>
    </source>
</evidence>
<name>A0A9K3GL32_9EUKA</name>
<sequence length="276" mass="30419">MRSLGRGSRDSIRVTGDGFGLDGDNVSDEEVRDRAISLATAGNIIELGLILKSSAFWQPNQRQARTIASVEKDLSMQIGEIIVKSYVVESINSFNQEQLRVLTLTNMGYHRSKCDFKRCNMVSSKFVPLSSVDRVVYGRTYSTKYSASYYMANTKKDHNPWAIRVHFKTHEAQTASMSPSVPHPASTAGTGGSGGPEGFRTFRAHITKAMLSSAPGQVHSQDLMSELVIGFKCLFVCGGRDITRVFELDITRDCPGRMAFVSVLYNALNIGTDKDD</sequence>
<organism evidence="2 3">
    <name type="scientific">Kipferlia bialata</name>
    <dbReference type="NCBI Taxonomy" id="797122"/>
    <lineage>
        <taxon>Eukaryota</taxon>
        <taxon>Metamonada</taxon>
        <taxon>Carpediemonas-like organisms</taxon>
        <taxon>Kipferlia</taxon>
    </lineage>
</organism>
<dbReference type="Proteomes" id="UP000265618">
    <property type="component" value="Unassembled WGS sequence"/>
</dbReference>
<evidence type="ECO:0000313" key="2">
    <source>
        <dbReference type="EMBL" id="GIQ86938.1"/>
    </source>
</evidence>
<reference evidence="2 3" key="1">
    <citation type="journal article" date="2018" name="PLoS ONE">
        <title>The draft genome of Kipferlia bialata reveals reductive genome evolution in fornicate parasites.</title>
        <authorList>
            <person name="Tanifuji G."/>
            <person name="Takabayashi S."/>
            <person name="Kume K."/>
            <person name="Takagi M."/>
            <person name="Nakayama T."/>
            <person name="Kamikawa R."/>
            <person name="Inagaki Y."/>
            <person name="Hashimoto T."/>
        </authorList>
    </citation>
    <scope>NUCLEOTIDE SEQUENCE [LARGE SCALE GENOMIC DNA]</scope>
    <source>
        <strain evidence="2">NY0173</strain>
    </source>
</reference>
<dbReference type="EMBL" id="BDIP01002863">
    <property type="protein sequence ID" value="GIQ86938.1"/>
    <property type="molecule type" value="Genomic_DNA"/>
</dbReference>